<protein>
    <submittedName>
        <fullName evidence="2">Uncharacterized protein</fullName>
    </submittedName>
</protein>
<organism evidence="2 3">
    <name type="scientific">Halothermothrix orenii (strain H 168 / OCM 544 / DSM 9562)</name>
    <dbReference type="NCBI Taxonomy" id="373903"/>
    <lineage>
        <taxon>Bacteria</taxon>
        <taxon>Bacillati</taxon>
        <taxon>Bacillota</taxon>
        <taxon>Clostridia</taxon>
        <taxon>Halanaerobiales</taxon>
        <taxon>Halothermotrichaceae</taxon>
        <taxon>Halothermothrix</taxon>
    </lineage>
</organism>
<feature type="transmembrane region" description="Helical" evidence="1">
    <location>
        <begin position="6"/>
        <end position="34"/>
    </location>
</feature>
<feature type="transmembrane region" description="Helical" evidence="1">
    <location>
        <begin position="133"/>
        <end position="150"/>
    </location>
</feature>
<name>B8CWS9_HALOH</name>
<dbReference type="RefSeq" id="WP_012635933.1">
    <property type="nucleotide sequence ID" value="NC_011899.1"/>
</dbReference>
<feature type="transmembrane region" description="Helical" evidence="1">
    <location>
        <begin position="156"/>
        <end position="177"/>
    </location>
</feature>
<evidence type="ECO:0000313" key="2">
    <source>
        <dbReference type="EMBL" id="ACL69748.1"/>
    </source>
</evidence>
<dbReference type="OrthoDB" id="162726at2"/>
<dbReference type="EMBL" id="CP001098">
    <property type="protein sequence ID" value="ACL69748.1"/>
    <property type="molecule type" value="Genomic_DNA"/>
</dbReference>
<keyword evidence="1" id="KW-0812">Transmembrane</keyword>
<dbReference type="AlphaFoldDB" id="B8CWS9"/>
<keyword evidence="1" id="KW-1133">Transmembrane helix</keyword>
<dbReference type="STRING" id="373903.Hore_09920"/>
<dbReference type="Pfam" id="PF19928">
    <property type="entry name" value="DUF6391"/>
    <property type="match status" value="1"/>
</dbReference>
<keyword evidence="1" id="KW-0472">Membrane</keyword>
<keyword evidence="3" id="KW-1185">Reference proteome</keyword>
<accession>B8CWS9</accession>
<gene>
    <name evidence="2" type="ordered locus">Hore_09920</name>
</gene>
<proteinExistence type="predicted"/>
<dbReference type="eggNOG" id="ENOG502ZBRT">
    <property type="taxonomic scope" value="Bacteria"/>
</dbReference>
<reference evidence="2 3" key="1">
    <citation type="journal article" date="2009" name="PLoS ONE">
        <title>Genome analysis of the anaerobic thermohalophilic bacterium Halothermothrix orenii.</title>
        <authorList>
            <person name="Mavromatis K."/>
            <person name="Ivanova N."/>
            <person name="Anderson I."/>
            <person name="Lykidis A."/>
            <person name="Hooper S.D."/>
            <person name="Sun H."/>
            <person name="Kunin V."/>
            <person name="Lapidus A."/>
            <person name="Hugenholtz P."/>
            <person name="Patel B."/>
            <person name="Kyrpides N.C."/>
        </authorList>
    </citation>
    <scope>NUCLEOTIDE SEQUENCE [LARGE SCALE GENOMIC DNA]</scope>
    <source>
        <strain evidence="3">H 168 / OCM 544 / DSM 9562</strain>
    </source>
</reference>
<evidence type="ECO:0000313" key="3">
    <source>
        <dbReference type="Proteomes" id="UP000000719"/>
    </source>
</evidence>
<dbReference type="HOGENOM" id="CLU_090669_0_0_9"/>
<evidence type="ECO:0000256" key="1">
    <source>
        <dbReference type="SAM" id="Phobius"/>
    </source>
</evidence>
<dbReference type="Proteomes" id="UP000000719">
    <property type="component" value="Chromosome"/>
</dbReference>
<sequence length="221" mass="25312">MPLLTIFFLFLIIFMAPYLILPLFLFIGLLLLLIPFKFTLDSIFNLITVPVQLYHIATNPVLRKNHGLEHATVNVLEREFGYKNLAGYAENSGFYIIGADNVHLVEEAARRGLRLMRSGYSDLAIHRRCGTSLTVANFVSAVIFLLLLFYTGYFSLFYIIMAIIIANIVAKPLGMFVQQYFTTTSDVGDIQIVRAEYVNMDNFWNQPVKIFVHTRQIPYIN</sequence>
<dbReference type="KEGG" id="hor:Hore_09920"/>